<reference evidence="19" key="1">
    <citation type="submission" date="2019-08" db="EMBL/GenBank/DDBJ databases">
        <authorList>
            <person name="Liu F."/>
        </authorList>
    </citation>
    <scope>NUCLEOTIDE SEQUENCE [LARGE SCALE GENOMIC DNA]</scope>
    <source>
        <strain evidence="19">PA1801</strain>
        <tissue evidence="19">Leaf</tissue>
    </source>
</reference>
<dbReference type="PANTHER" id="PTHR14155:SF263">
    <property type="entry name" value="E3 UBIQUITIN-PROTEIN LIGASE ATL6"/>
    <property type="match status" value="1"/>
</dbReference>
<feature type="signal peptide" evidence="17">
    <location>
        <begin position="1"/>
        <end position="26"/>
    </location>
</feature>
<dbReference type="Proteomes" id="UP000325315">
    <property type="component" value="Unassembled WGS sequence"/>
</dbReference>
<evidence type="ECO:0000256" key="7">
    <source>
        <dbReference type="ARBA" id="ARBA00022723"/>
    </source>
</evidence>
<dbReference type="FunFam" id="3.30.40.10:FF:000187">
    <property type="entry name" value="E3 ubiquitin-protein ligase ATL6"/>
    <property type="match status" value="2"/>
</dbReference>
<evidence type="ECO:0000256" key="12">
    <source>
        <dbReference type="ARBA" id="ARBA00023136"/>
    </source>
</evidence>
<evidence type="ECO:0000256" key="17">
    <source>
        <dbReference type="SAM" id="SignalP"/>
    </source>
</evidence>
<accession>A0A5B6VI11</accession>
<comment type="caution">
    <text evidence="19">The sequence shown here is derived from an EMBL/GenBank/DDBJ whole genome shotgun (WGS) entry which is preliminary data.</text>
</comment>
<keyword evidence="17" id="KW-0732">Signal</keyword>
<protein>
    <recommendedName>
        <fullName evidence="4">RING-type E3 ubiquitin transferase</fullName>
        <ecNumber evidence="4">2.3.2.27</ecNumber>
    </recommendedName>
</protein>
<evidence type="ECO:0000256" key="8">
    <source>
        <dbReference type="ARBA" id="ARBA00022771"/>
    </source>
</evidence>
<dbReference type="Pfam" id="PF13639">
    <property type="entry name" value="zf-RING_2"/>
    <property type="match status" value="2"/>
</dbReference>
<feature type="compositionally biased region" description="Polar residues" evidence="15">
    <location>
        <begin position="350"/>
        <end position="369"/>
    </location>
</feature>
<evidence type="ECO:0000256" key="15">
    <source>
        <dbReference type="SAM" id="MobiDB-lite"/>
    </source>
</evidence>
<dbReference type="PROSITE" id="PS50089">
    <property type="entry name" value="ZF_RING_2"/>
    <property type="match status" value="2"/>
</dbReference>
<gene>
    <name evidence="19" type="ORF">EPI10_014536</name>
</gene>
<dbReference type="GO" id="GO:0016020">
    <property type="term" value="C:membrane"/>
    <property type="evidence" value="ECO:0007669"/>
    <property type="project" value="UniProtKB-SubCell"/>
</dbReference>
<evidence type="ECO:0000313" key="19">
    <source>
        <dbReference type="EMBL" id="KAA3468668.1"/>
    </source>
</evidence>
<evidence type="ECO:0000256" key="5">
    <source>
        <dbReference type="ARBA" id="ARBA00022679"/>
    </source>
</evidence>
<dbReference type="PANTHER" id="PTHR14155">
    <property type="entry name" value="RING FINGER DOMAIN-CONTAINING"/>
    <property type="match status" value="1"/>
</dbReference>
<evidence type="ECO:0000256" key="10">
    <source>
        <dbReference type="ARBA" id="ARBA00022833"/>
    </source>
</evidence>
<sequence>MFSTAKHGIVFVLFLLLFLSPPPSTAQPTDPNNDRYPYARFTPSMAIIVVVLISALFFMGFFSIYLRNCSEANANGSVVRPFNGETGRSRRGMRGLEPSVIETFPTMVYSEVKVHKIGKGALECAVCLNEFEDEETLRLIPKCDHVFHPDCIDAWLASHTTCPVCRANLAPQPGDPVSQPAELDNTTTELDLEAQNHDDDSELEEERRINPNNINSDAEAQVAPEVEVIDLNRTLNRNRTRGSISSRTRKFFFLRSHSTGHSLVQPGENTDRFTLRLPVDVRKQLINRKLNRATSLVLPRERSSRRGYRTGEDGGGSSRGKVFRSLDKSDGGVKSDRWVFSMTPPFFSRVSSTKSPKVTANNGEDTSSLPAEPAGHESYARFTPTMAMIIAGLVVALFFMGFFSICLRNCSRSGGNGSSVRPVNVGAWRGRRDEMRGLEASVIETFLTMVYSEVKVHKIGKGALECAVCLNEFEDDETLRLIPKCDHVFHVECIDPWLASHVTCPVCRANLATQPGDPVSQPTELDNTLDLEAQNNDNDLEIREERRENQNIDIINSNVEAQVSLEVEIINVNQILNMNYIRKPFFLRSHSTGHSLVKPGENTDRFTLQLPVDVRKQLLNRKLNRAMSLALPKERSSLTRENHDGSSR</sequence>
<dbReference type="SMART" id="SM00184">
    <property type="entry name" value="RING"/>
    <property type="match status" value="2"/>
</dbReference>
<keyword evidence="7" id="KW-0479">Metal-binding</keyword>
<proteinExistence type="inferred from homology"/>
<evidence type="ECO:0000256" key="6">
    <source>
        <dbReference type="ARBA" id="ARBA00022692"/>
    </source>
</evidence>
<dbReference type="EMBL" id="SMMG02000006">
    <property type="protein sequence ID" value="KAA3468668.1"/>
    <property type="molecule type" value="Genomic_DNA"/>
</dbReference>
<dbReference type="SUPFAM" id="SSF57850">
    <property type="entry name" value="RING/U-box"/>
    <property type="match status" value="2"/>
</dbReference>
<keyword evidence="9" id="KW-0833">Ubl conjugation pathway</keyword>
<evidence type="ECO:0000256" key="2">
    <source>
        <dbReference type="ARBA" id="ARBA00004167"/>
    </source>
</evidence>
<dbReference type="InterPro" id="IPR001841">
    <property type="entry name" value="Znf_RING"/>
</dbReference>
<feature type="region of interest" description="Disordered" evidence="15">
    <location>
        <begin position="350"/>
        <end position="375"/>
    </location>
</feature>
<feature type="transmembrane region" description="Helical" evidence="16">
    <location>
        <begin position="386"/>
        <end position="405"/>
    </location>
</feature>
<dbReference type="GO" id="GO:0008270">
    <property type="term" value="F:zinc ion binding"/>
    <property type="evidence" value="ECO:0007669"/>
    <property type="project" value="UniProtKB-KW"/>
</dbReference>
<comment type="pathway">
    <text evidence="3">Protein modification; protein ubiquitination.</text>
</comment>
<evidence type="ECO:0000256" key="1">
    <source>
        <dbReference type="ARBA" id="ARBA00000900"/>
    </source>
</evidence>
<dbReference type="Gene3D" id="3.30.40.10">
    <property type="entry name" value="Zinc/RING finger domain, C3HC4 (zinc finger)"/>
    <property type="match status" value="2"/>
</dbReference>
<feature type="compositionally biased region" description="Basic and acidic residues" evidence="15">
    <location>
        <begin position="301"/>
        <end position="312"/>
    </location>
</feature>
<keyword evidence="11 16" id="KW-1133">Transmembrane helix</keyword>
<feature type="transmembrane region" description="Helical" evidence="16">
    <location>
        <begin position="45"/>
        <end position="66"/>
    </location>
</feature>
<keyword evidence="6 16" id="KW-0812">Transmembrane</keyword>
<feature type="region of interest" description="Disordered" evidence="15">
    <location>
        <begin position="192"/>
        <end position="214"/>
    </location>
</feature>
<evidence type="ECO:0000256" key="16">
    <source>
        <dbReference type="SAM" id="Phobius"/>
    </source>
</evidence>
<keyword evidence="20" id="KW-1185">Reference proteome</keyword>
<evidence type="ECO:0000313" key="20">
    <source>
        <dbReference type="Proteomes" id="UP000325315"/>
    </source>
</evidence>
<dbReference type="GO" id="GO:0061630">
    <property type="term" value="F:ubiquitin protein ligase activity"/>
    <property type="evidence" value="ECO:0007669"/>
    <property type="project" value="UniProtKB-EC"/>
</dbReference>
<feature type="domain" description="RING-type" evidence="18">
    <location>
        <begin position="466"/>
        <end position="508"/>
    </location>
</feature>
<comment type="similarity">
    <text evidence="13">Belongs to the RING-type zinc finger family. ATL subfamily.</text>
</comment>
<feature type="domain" description="RING-type" evidence="18">
    <location>
        <begin position="124"/>
        <end position="166"/>
    </location>
</feature>
<keyword evidence="8 14" id="KW-0863">Zinc-finger</keyword>
<comment type="subcellular location">
    <subcellularLocation>
        <location evidence="2">Membrane</location>
        <topology evidence="2">Single-pass membrane protein</topology>
    </subcellularLocation>
</comment>
<keyword evidence="10" id="KW-0862">Zinc</keyword>
<dbReference type="CDD" id="cd16461">
    <property type="entry name" value="RING-H2_EL5-like"/>
    <property type="match status" value="2"/>
</dbReference>
<evidence type="ECO:0000256" key="9">
    <source>
        <dbReference type="ARBA" id="ARBA00022786"/>
    </source>
</evidence>
<name>A0A5B6VI11_9ROSI</name>
<feature type="chain" id="PRO_5022902357" description="RING-type E3 ubiquitin transferase" evidence="17">
    <location>
        <begin position="27"/>
        <end position="648"/>
    </location>
</feature>
<dbReference type="AlphaFoldDB" id="A0A5B6VI11"/>
<dbReference type="OrthoDB" id="8062037at2759"/>
<organism evidence="19 20">
    <name type="scientific">Gossypium australe</name>
    <dbReference type="NCBI Taxonomy" id="47621"/>
    <lineage>
        <taxon>Eukaryota</taxon>
        <taxon>Viridiplantae</taxon>
        <taxon>Streptophyta</taxon>
        <taxon>Embryophyta</taxon>
        <taxon>Tracheophyta</taxon>
        <taxon>Spermatophyta</taxon>
        <taxon>Magnoliopsida</taxon>
        <taxon>eudicotyledons</taxon>
        <taxon>Gunneridae</taxon>
        <taxon>Pentapetalae</taxon>
        <taxon>rosids</taxon>
        <taxon>malvids</taxon>
        <taxon>Malvales</taxon>
        <taxon>Malvaceae</taxon>
        <taxon>Malvoideae</taxon>
        <taxon>Gossypium</taxon>
    </lineage>
</organism>
<evidence type="ECO:0000256" key="3">
    <source>
        <dbReference type="ARBA" id="ARBA00004906"/>
    </source>
</evidence>
<dbReference type="InterPro" id="IPR053238">
    <property type="entry name" value="RING-H2_zinc_finger"/>
</dbReference>
<evidence type="ECO:0000259" key="18">
    <source>
        <dbReference type="PROSITE" id="PS50089"/>
    </source>
</evidence>
<keyword evidence="5" id="KW-0808">Transferase</keyword>
<evidence type="ECO:0000256" key="13">
    <source>
        <dbReference type="ARBA" id="ARBA00024209"/>
    </source>
</evidence>
<evidence type="ECO:0000256" key="11">
    <source>
        <dbReference type="ARBA" id="ARBA00022989"/>
    </source>
</evidence>
<evidence type="ECO:0000256" key="4">
    <source>
        <dbReference type="ARBA" id="ARBA00012483"/>
    </source>
</evidence>
<feature type="region of interest" description="Disordered" evidence="15">
    <location>
        <begin position="301"/>
        <end position="331"/>
    </location>
</feature>
<keyword evidence="12 16" id="KW-0472">Membrane</keyword>
<dbReference type="EC" id="2.3.2.27" evidence="4"/>
<comment type="catalytic activity">
    <reaction evidence="1">
        <text>S-ubiquitinyl-[E2 ubiquitin-conjugating enzyme]-L-cysteine + [acceptor protein]-L-lysine = [E2 ubiquitin-conjugating enzyme]-L-cysteine + N(6)-ubiquitinyl-[acceptor protein]-L-lysine.</text>
        <dbReference type="EC" id="2.3.2.27"/>
    </reaction>
</comment>
<evidence type="ECO:0000256" key="14">
    <source>
        <dbReference type="PROSITE-ProRule" id="PRU00175"/>
    </source>
</evidence>
<dbReference type="InterPro" id="IPR013083">
    <property type="entry name" value="Znf_RING/FYVE/PHD"/>
</dbReference>